<dbReference type="AlphaFoldDB" id="I3XYS1"/>
<dbReference type="HOGENOM" id="CLU_762730_0_0_7"/>
<evidence type="ECO:0000313" key="1">
    <source>
        <dbReference type="EMBL" id="AFL69095.1"/>
    </source>
</evidence>
<dbReference type="Proteomes" id="UP000006176">
    <property type="component" value="Chromosome"/>
</dbReference>
<keyword evidence="2" id="KW-1185">Reference proteome</keyword>
<dbReference type="KEGG" id="sba:Sulba_1814"/>
<dbReference type="PATRIC" id="fig|760154.4.peg.1812"/>
<organism evidence="1 2">
    <name type="scientific">Sulfurospirillum barnesii (strain ATCC 700032 / DSM 10660 / SES-3)</name>
    <dbReference type="NCBI Taxonomy" id="760154"/>
    <lineage>
        <taxon>Bacteria</taxon>
        <taxon>Pseudomonadati</taxon>
        <taxon>Campylobacterota</taxon>
        <taxon>Epsilonproteobacteria</taxon>
        <taxon>Campylobacterales</taxon>
        <taxon>Sulfurospirillaceae</taxon>
        <taxon>Sulfurospirillum</taxon>
    </lineage>
</organism>
<evidence type="ECO:0000313" key="2">
    <source>
        <dbReference type="Proteomes" id="UP000006176"/>
    </source>
</evidence>
<accession>I3XYS1</accession>
<dbReference type="eggNOG" id="ENOG5032NFK">
    <property type="taxonomic scope" value="Bacteria"/>
</dbReference>
<dbReference type="OrthoDB" id="5352861at2"/>
<dbReference type="RefSeq" id="WP_014769971.1">
    <property type="nucleotide sequence ID" value="NC_018002.1"/>
</dbReference>
<sequence>MATSISSFMSQTEAYKTPRVHHTVNELEALKKEPTKVVTSGDVYTSLAIHFKELSQEELINEKIVADTSKQTYVSHSNGTKNEPNRLVVIRDPQNSTNYMTLELSQTRINQLKEKFHGANNFFERDDGVLRLNGEVEGFVAGWVHNINIDRNYAKSDLDGNGLVEGDEAKTLKIGFERQSDYDYIGQKIVKINFNTGENYQELGRTSPSLFADKEAESHVQTNRTATDTHYLQFENSLDKELEHTLKMDEDLDGTISLEEGLRDDFGKDYRQKVIVDMEEFHKDLLEKNSKLNDSTKLQNYSIDTLDIVSKEEEEAFLESMYHDTLEISMLELSKNAYQNDTNISDSMKQLQMQAARNAYLRE</sequence>
<dbReference type="EMBL" id="CP003333">
    <property type="protein sequence ID" value="AFL69095.1"/>
    <property type="molecule type" value="Genomic_DNA"/>
</dbReference>
<name>I3XYS1_SULBS</name>
<protein>
    <submittedName>
        <fullName evidence="1">Uncharacterized protein</fullName>
    </submittedName>
</protein>
<gene>
    <name evidence="1" type="ordered locus">Sulba_1814</name>
</gene>
<dbReference type="STRING" id="760154.Sulba_1814"/>
<proteinExistence type="predicted"/>
<reference evidence="1 2" key="1">
    <citation type="submission" date="2012-06" db="EMBL/GenBank/DDBJ databases">
        <title>Complete sequence of Sulfurospirillum barnesii SES-3.</title>
        <authorList>
            <consortium name="US DOE Joint Genome Institute"/>
            <person name="Lucas S."/>
            <person name="Han J."/>
            <person name="Lapidus A."/>
            <person name="Cheng J.-F."/>
            <person name="Goodwin L."/>
            <person name="Pitluck S."/>
            <person name="Peters L."/>
            <person name="Ovchinnikova G."/>
            <person name="Lu M."/>
            <person name="Detter J.C."/>
            <person name="Han C."/>
            <person name="Tapia R."/>
            <person name="Land M."/>
            <person name="Hauser L."/>
            <person name="Kyrpides N."/>
            <person name="Ivanova N."/>
            <person name="Pagani I."/>
            <person name="Stolz J."/>
            <person name="Arkin A."/>
            <person name="Dehal P."/>
            <person name="Oremland R."/>
            <person name="Saltikov C."/>
            <person name="Basu P."/>
            <person name="Hollibaugh J."/>
            <person name="Newman D."/>
            <person name="Stolyar S."/>
            <person name="Hazen T."/>
            <person name="Woyke T."/>
        </authorList>
    </citation>
    <scope>NUCLEOTIDE SEQUENCE [LARGE SCALE GENOMIC DNA]</scope>
    <source>
        <strain evidence="2">ATCC 700032 / DSM 10660 / SES-3</strain>
    </source>
</reference>